<reference evidence="1 3" key="1">
    <citation type="submission" date="2018-06" db="EMBL/GenBank/DDBJ databases">
        <authorList>
            <consortium name="Pathogen Informatics"/>
            <person name="Doyle S."/>
        </authorList>
    </citation>
    <scope>NUCLEOTIDE SEQUENCE [LARGE SCALE GENOMIC DNA]</scope>
    <source>
        <strain evidence="1 3">NCTC1934</strain>
    </source>
</reference>
<dbReference type="Proteomes" id="UP000255467">
    <property type="component" value="Unassembled WGS sequence"/>
</dbReference>
<protein>
    <submittedName>
        <fullName evidence="1">Uncharacterized protein</fullName>
    </submittedName>
</protein>
<accession>A0A378Y7A1</accession>
<dbReference type="AlphaFoldDB" id="A0A378Y7A1"/>
<evidence type="ECO:0000313" key="1">
    <source>
        <dbReference type="EMBL" id="SUA72623.1"/>
    </source>
</evidence>
<dbReference type="EMBL" id="UGRY01000002">
    <property type="protein sequence ID" value="SUA72623.1"/>
    <property type="molecule type" value="Genomic_DNA"/>
</dbReference>
<evidence type="ECO:0000313" key="3">
    <source>
        <dbReference type="Proteomes" id="UP000255467"/>
    </source>
</evidence>
<name>A0A378Y7A1_9NOCA</name>
<organism evidence="1 3">
    <name type="scientific">Nocardia otitidiscaviarum</name>
    <dbReference type="NCBI Taxonomy" id="1823"/>
    <lineage>
        <taxon>Bacteria</taxon>
        <taxon>Bacillati</taxon>
        <taxon>Actinomycetota</taxon>
        <taxon>Actinomycetes</taxon>
        <taxon>Mycobacteriales</taxon>
        <taxon>Nocardiaceae</taxon>
        <taxon>Nocardia</taxon>
    </lineage>
</organism>
<proteinExistence type="predicted"/>
<gene>
    <name evidence="1" type="ORF">NCTC1934_00051</name>
    <name evidence="2" type="ORF">NCTC1934_00111</name>
</gene>
<keyword evidence="3" id="KW-1185">Reference proteome</keyword>
<evidence type="ECO:0000313" key="2">
    <source>
        <dbReference type="EMBL" id="SUA72683.1"/>
    </source>
</evidence>
<sequence>MSTDHRAVAATLTDLVAKAAQPGVNGLAPADPYGLAVTAQAATTHALLAVEARLGELVEQQRTANLLAASDSDLFDGRIDYPAVEYELRDRIDDIIHPAEKGQPE</sequence>
<dbReference type="RefSeq" id="WP_115061406.1">
    <property type="nucleotide sequence ID" value="NZ_UGRY01000002.1"/>
</dbReference>
<dbReference type="EMBL" id="UGRY01000002">
    <property type="protein sequence ID" value="SUA72683.1"/>
    <property type="molecule type" value="Genomic_DNA"/>
</dbReference>